<dbReference type="AlphaFoldDB" id="A0A0G4M1F4"/>
<accession>A0A0G4M1F4</accession>
<dbReference type="Proteomes" id="UP000044602">
    <property type="component" value="Unassembled WGS sequence"/>
</dbReference>
<dbReference type="GO" id="GO:0000139">
    <property type="term" value="C:Golgi membrane"/>
    <property type="evidence" value="ECO:0007669"/>
    <property type="project" value="InterPro"/>
</dbReference>
<keyword evidence="4 6" id="KW-0472">Membrane</keyword>
<dbReference type="PIRSF" id="PIRSF005799">
    <property type="entry name" value="UDP-gal_transpt"/>
    <property type="match status" value="1"/>
</dbReference>
<evidence type="ECO:0000256" key="4">
    <source>
        <dbReference type="ARBA" id="ARBA00023136"/>
    </source>
</evidence>
<evidence type="ECO:0000256" key="1">
    <source>
        <dbReference type="ARBA" id="ARBA00004141"/>
    </source>
</evidence>
<keyword evidence="8" id="KW-1185">Reference proteome</keyword>
<evidence type="ECO:0000313" key="8">
    <source>
        <dbReference type="Proteomes" id="UP000044602"/>
    </source>
</evidence>
<evidence type="ECO:0000256" key="2">
    <source>
        <dbReference type="ARBA" id="ARBA00022692"/>
    </source>
</evidence>
<comment type="subcellular location">
    <subcellularLocation>
        <location evidence="1">Membrane</location>
        <topology evidence="1">Multi-pass membrane protein</topology>
    </subcellularLocation>
</comment>
<feature type="transmembrane region" description="Helical" evidence="6">
    <location>
        <begin position="298"/>
        <end position="315"/>
    </location>
</feature>
<proteinExistence type="predicted"/>
<dbReference type="STRING" id="100787.A0A0G4M1F4"/>
<reference evidence="8" key="1">
    <citation type="submission" date="2015-05" db="EMBL/GenBank/DDBJ databases">
        <authorList>
            <person name="Fogelqvist Johan"/>
        </authorList>
    </citation>
    <scope>NUCLEOTIDE SEQUENCE [LARGE SCALE GENOMIC DNA]</scope>
</reference>
<dbReference type="SUPFAM" id="SSF103481">
    <property type="entry name" value="Multidrug resistance efflux transporter EmrE"/>
    <property type="match status" value="1"/>
</dbReference>
<dbReference type="InterPro" id="IPR007271">
    <property type="entry name" value="Nuc_sug_transpt"/>
</dbReference>
<feature type="compositionally biased region" description="Low complexity" evidence="5">
    <location>
        <begin position="453"/>
        <end position="470"/>
    </location>
</feature>
<dbReference type="EMBL" id="CVQH01020463">
    <property type="protein sequence ID" value="CRK27655.1"/>
    <property type="molecule type" value="Genomic_DNA"/>
</dbReference>
<dbReference type="NCBIfam" id="TIGR00803">
    <property type="entry name" value="nst"/>
    <property type="match status" value="1"/>
</dbReference>
<keyword evidence="2 6" id="KW-0812">Transmembrane</keyword>
<feature type="transmembrane region" description="Helical" evidence="6">
    <location>
        <begin position="362"/>
        <end position="379"/>
    </location>
</feature>
<evidence type="ECO:0008006" key="9">
    <source>
        <dbReference type="Google" id="ProtNLM"/>
    </source>
</evidence>
<gene>
    <name evidence="7" type="ORF">BN1708_014892</name>
</gene>
<name>A0A0G4M1F4_VERLO</name>
<organism evidence="7 8">
    <name type="scientific">Verticillium longisporum</name>
    <name type="common">Verticillium dahliae var. longisporum</name>
    <dbReference type="NCBI Taxonomy" id="100787"/>
    <lineage>
        <taxon>Eukaryota</taxon>
        <taxon>Fungi</taxon>
        <taxon>Dikarya</taxon>
        <taxon>Ascomycota</taxon>
        <taxon>Pezizomycotina</taxon>
        <taxon>Sordariomycetes</taxon>
        <taxon>Hypocreomycetidae</taxon>
        <taxon>Glomerellales</taxon>
        <taxon>Plectosphaerellaceae</taxon>
        <taxon>Verticillium</taxon>
    </lineage>
</organism>
<feature type="transmembrane region" description="Helical" evidence="6">
    <location>
        <begin position="335"/>
        <end position="355"/>
    </location>
</feature>
<dbReference type="InterPro" id="IPR037185">
    <property type="entry name" value="EmrE-like"/>
</dbReference>
<keyword evidence="3 6" id="KW-1133">Transmembrane helix</keyword>
<evidence type="ECO:0000256" key="6">
    <source>
        <dbReference type="SAM" id="Phobius"/>
    </source>
</evidence>
<feature type="transmembrane region" description="Helical" evidence="6">
    <location>
        <begin position="385"/>
        <end position="402"/>
    </location>
</feature>
<protein>
    <recommendedName>
        <fullName evidence="9">UDP-galactose transporter</fullName>
    </recommendedName>
</protein>
<evidence type="ECO:0000256" key="5">
    <source>
        <dbReference type="SAM" id="MobiDB-lite"/>
    </source>
</evidence>
<evidence type="ECO:0000313" key="7">
    <source>
        <dbReference type="EMBL" id="CRK27655.1"/>
    </source>
</evidence>
<feature type="transmembrane region" description="Helical" evidence="6">
    <location>
        <begin position="257"/>
        <end position="278"/>
    </location>
</feature>
<evidence type="ECO:0000256" key="3">
    <source>
        <dbReference type="ARBA" id="ARBA00022989"/>
    </source>
</evidence>
<dbReference type="GO" id="GO:0015165">
    <property type="term" value="F:pyrimidine nucleotide-sugar transmembrane transporter activity"/>
    <property type="evidence" value="ECO:0007669"/>
    <property type="project" value="InterPro"/>
</dbReference>
<dbReference type="PANTHER" id="PTHR10231">
    <property type="entry name" value="NUCLEOTIDE-SUGAR TRANSMEMBRANE TRANSPORTER"/>
    <property type="match status" value="1"/>
</dbReference>
<dbReference type="Pfam" id="PF04142">
    <property type="entry name" value="Nuc_sug_transp"/>
    <property type="match status" value="1"/>
</dbReference>
<sequence length="478" mass="52426">MAILGTAPYPSKAPTIMGMPAKQVSLVTLCFQNSALILIMHYSRIMPQVGDHRYFASTAVFLSEVIKLSICLCCCIAETSRALGTSATPAAIYWHIRTAVSSGDSWRLAVPAVLYTLQNSLQYVAVGNLDAVHFQVLSQFKILAAAVFSVTILRRSLPPKRWLALLVLTFGVSIVCIPHSDTHQTSTSYNSILLHHDADHFFPRSVHELGQAAANGAHHVTKRAAQVLAPRTPLVLPRSATYQGMAEDEARTMASNYTFGVFAALIAAASSGLAGVYFEKILKDAAAPPNTSIWTRNVQLSFYSLFPALIIGVFFKDGAEVREHGFFDGYNWVVWTAIFLQSAGGVLSSMCINYADNIAKNFAASISIVVSFVFSVLFFDFVFGFTFILGTSLVMFATYLYSSPERKMARRPPPLRIASYQKAAVDPMYTPRLGDDLRPTLDPLESVRSMALSTSRPSSPMRYPRSPSARNLSKFRGD</sequence>
<feature type="region of interest" description="Disordered" evidence="5">
    <location>
        <begin position="449"/>
        <end position="478"/>
    </location>
</feature>